<feature type="compositionally biased region" description="Basic and acidic residues" evidence="2">
    <location>
        <begin position="7016"/>
        <end position="7026"/>
    </location>
</feature>
<feature type="region of interest" description="Disordered" evidence="2">
    <location>
        <begin position="603"/>
        <end position="651"/>
    </location>
</feature>
<feature type="region of interest" description="Disordered" evidence="2">
    <location>
        <begin position="6815"/>
        <end position="6836"/>
    </location>
</feature>
<feature type="compositionally biased region" description="Pro residues" evidence="2">
    <location>
        <begin position="4472"/>
        <end position="4481"/>
    </location>
</feature>
<feature type="compositionally biased region" description="Acidic residues" evidence="2">
    <location>
        <begin position="7291"/>
        <end position="7309"/>
    </location>
</feature>
<feature type="compositionally biased region" description="Low complexity" evidence="2">
    <location>
        <begin position="2317"/>
        <end position="2327"/>
    </location>
</feature>
<comment type="caution">
    <text evidence="3">The sequence shown here is derived from an EMBL/GenBank/DDBJ whole genome shotgun (WGS) entry which is preliminary data.</text>
</comment>
<feature type="region of interest" description="Disordered" evidence="2">
    <location>
        <begin position="4456"/>
        <end position="4739"/>
    </location>
</feature>
<feature type="compositionally biased region" description="Gly residues" evidence="2">
    <location>
        <begin position="7349"/>
        <end position="7362"/>
    </location>
</feature>
<feature type="region of interest" description="Disordered" evidence="2">
    <location>
        <begin position="6384"/>
        <end position="6428"/>
    </location>
</feature>
<organism evidence="3 4">
    <name type="scientific">Nocardiopsis mangrovi</name>
    <dbReference type="NCBI Taxonomy" id="1179818"/>
    <lineage>
        <taxon>Bacteria</taxon>
        <taxon>Bacillati</taxon>
        <taxon>Actinomycetota</taxon>
        <taxon>Actinomycetes</taxon>
        <taxon>Streptosporangiales</taxon>
        <taxon>Nocardiopsidaceae</taxon>
        <taxon>Nocardiopsis</taxon>
    </lineage>
</organism>
<feature type="compositionally biased region" description="Low complexity" evidence="2">
    <location>
        <begin position="6134"/>
        <end position="6152"/>
    </location>
</feature>
<feature type="compositionally biased region" description="Basic and acidic residues" evidence="2">
    <location>
        <begin position="4539"/>
        <end position="4554"/>
    </location>
</feature>
<feature type="region of interest" description="Disordered" evidence="2">
    <location>
        <begin position="1645"/>
        <end position="1694"/>
    </location>
</feature>
<feature type="region of interest" description="Disordered" evidence="2">
    <location>
        <begin position="6100"/>
        <end position="6152"/>
    </location>
</feature>
<feature type="coiled-coil region" evidence="1">
    <location>
        <begin position="3240"/>
        <end position="3274"/>
    </location>
</feature>
<dbReference type="PANTHER" id="PTHR24216">
    <property type="entry name" value="PAXILLIN-RELATED"/>
    <property type="match status" value="1"/>
</dbReference>
<feature type="compositionally biased region" description="Basic and acidic residues" evidence="2">
    <location>
        <begin position="4794"/>
        <end position="4817"/>
    </location>
</feature>
<feature type="region of interest" description="Disordered" evidence="2">
    <location>
        <begin position="1298"/>
        <end position="1387"/>
    </location>
</feature>
<feature type="compositionally biased region" description="Basic and acidic residues" evidence="2">
    <location>
        <begin position="991"/>
        <end position="1011"/>
    </location>
</feature>
<feature type="compositionally biased region" description="Basic and acidic residues" evidence="2">
    <location>
        <begin position="1683"/>
        <end position="1694"/>
    </location>
</feature>
<feature type="compositionally biased region" description="Pro residues" evidence="2">
    <location>
        <begin position="6939"/>
        <end position="6952"/>
    </location>
</feature>
<evidence type="ECO:0000313" key="4">
    <source>
        <dbReference type="Proteomes" id="UP001595923"/>
    </source>
</evidence>
<feature type="region of interest" description="Disordered" evidence="2">
    <location>
        <begin position="7457"/>
        <end position="7576"/>
    </location>
</feature>
<feature type="compositionally biased region" description="Acidic residues" evidence="2">
    <location>
        <begin position="7006"/>
        <end position="7015"/>
    </location>
</feature>
<feature type="compositionally biased region" description="Basic and acidic residues" evidence="2">
    <location>
        <begin position="7310"/>
        <end position="7320"/>
    </location>
</feature>
<sequence length="7828" mass="833039">MAGLRVPSSAVIDALPGAARDRLGAVLAASGDPADVADALAVFAAGRDDAAGRGPLADVPAAQGRPAIAADDVRDRLDRWRDNGDLVTALRVLHDNGLPAAGRDWVRVLPDAGREQLLDRLLPPDGSDPVDIFTGLADLDGLNDLPWPVLEQAALDLVSARYDQLVHKQPLRNLTVAVLGHPELRLTQGQVMTQLADWASQGVLDDALGLLRRLHVPLLSPTLTQAAPTTTPPQPQAPTGGPASSTAGQGGPAGFTPVQGAVDGGDGRRNPATASAGLAADGDGSARQGAVLPAAESTPPRAPDSTDATPVFGPPVNHRPGDPAPRVTGLPDSGRWGDQSPVEFRDVSTHFASALKPPADAPPLSVEVDTDNGPMRAEVVIGNLFFESATIEIDPAGDDGPSEVRTVTVRLAVTAGDGADQQAVDAATRALRGHVEGLFNDAYVLPRSGQQLHVEVAEATPDEDDPDRVHATVTWHPVAAAADGSPAPAPAPGADGRGVGEVLRRLGMLDGDPERGVAEPYVARRTLDRIETMVEPRPGRRFSDPEGDAPAQVRTGLADPSAMDPQVWADARDAAQVHRVGGPHVNAAYSEIARHARAARPLDLAPDGAPRGLDDQGNPVDVDAGGTPVDPAQVAQNPDPRPGDPERFVKADMGPRWGVERRFEWRRIEIPAEHRTDGGPTHIREITYRPRVHRDPNVTQADYDAYLRRFANDLDALWNNKFRIRGDGSVVRPEDGAVVHRMGTGLRETLFGAGSRPDAGDLEGNAITVPGADLLPGAGDQFHVRLEFADDATPAVDVHGQPTLHAFDPAKPAWNQTPSTMNWYTWFPPKVAAHEAGHVWGLLDEYAAPGAVFRWGPDADAVRTGDGLMGNAWTDLTTFPVSQIREPVIRSLYLDTISALGDHGSSLHTPPPRAGELPDAAKTAVAQVVEPGLAADDPARFRVFDRFALATDRLLGGWDGARAADQLVSPGDAAVLGAVREHLSVAADARGAARREHERADAARAQGDDATARAAEARAAGFETAATAADARADEARGRAADTGAEARAADALRDFDADIARWRDDGRLARALDLADRSGFRVPSSAVVDALPGAARDRLGAVLAASGDPADVADALAVFAAGRDLFTGRGPLADVPAAQGRPAIGADDVRTRLDQWRNNGDLVTALRVLHDNGVPVAGREWASALPDARWEQLVDRLLPPDGSDPEDIFTGLADLDGLNDLPWPVLEQAGLDILGARYDEIVHNEPPRDITVTAPGHAELRLTQAQVTAQLADWASQGVLDDALRLMRQSHVPLLRPSLTQAVPPQPQAATGGPATPTAGQGGPAGFMPAQGPADGGDQQQHPATAPADPAERDAGGGAQRPFAPMPPAPRVADLPGDDAWGVESEPEVRKFSSLFADTLKLPEGAPPLAVEVDTPGGRMRAEVEIDNRFFESVTMEIDRDGAGDGGPSSVRNVKLRFAFEAGPGVDTRSVVAASAALRDHVQEVFNDAYVLPRSGQQLNVEVVRALPSDPPERVHATVTWHPVAPSTDGSPSTDPDGQGTGEVLRRLGMLDGDPARGVAEPYVARQTLERIETMSEPRPSRRWSDPEADRPAAEFEHKGLVDPNRMYPPAWEAARARAQVHQVGGPHVDADVFDVRTDARAARPLDLDGDGNPVGRDTDGNAVDLDANGQPVDPSAVVDNPDPRPGDPKRFIKADMAPKSTADRRFEHRRIEIPEEYRKKDGPTHIREVTFRPRLRRDTSMTVGQYNEYRREYAESLAKTWNTGFRLRGEGEWVQGEDGRWVSRPGRPGTGDQFHVRLEFADATTPADQVHADITLFSRPASGPEKEWGMSQHRWNAVFPVEAAVHETGHYFGLLDTYFQPGTVFRGRRDADAVRPGDGYMGNNWLKQVGSEIERIRTPEVLIGYLDSISSVMDHGSSAHPPSARAVDLPSAVKARIVKTLEPAAGEREHEVFEHFALASDQFLRGWDVDRVVRQLVAFDDLKADQDASRAVAHDAIAGAASSRADEAREAFRDDVGRWQEDGRLARALDVAGRNGLGVPSSAVIAALPDSVRTRLGAVLAGSTDPVAVADTLAVLAAGRDHTAGRGPVADIPAAQGRSAISADDVGVRLEQWRGNGELVAGLRVLHDNGLAVTGGEWFGALSDASRARLLDGLLPSGRPRPGSVLENLGPLPRPVLERVALDVLGAKYDTLVHRKMPWDSTVSVAGPPEVRLAWGQVIAQLQGWQRQGVLDGALNLLSESGIPLSKPVVSGSTPVPAGSSGQQPAAQGRDGAVTPVTAGQDGSAGLLLDQGTQGDGRQDPATALAEIAPPPAPGTGLSATAGPSTGAGGAGGGARRPRFLLRDPAPVRNDLPDLDLEKGTDRSGWVLSQPFVEQPGGAHSPLSIEMNSPRGRMRAQVEITTPFFASSVVEIPGENGADSRYVRQVVVRLRVRTADEIPAADADSRSAVAAATAALQRRMEAEFNARYVLPHSGDQLHVSVVPATPGQPFHATVTWSPVPPAADGSPAPALGPDADGRGAGDLLQRLGLLDSDPAQGRDEPFVARQTLERIENAAPVREGLPDFNETRERKRKRGDAEPEVVYRAFSRDLADTLKLPADAPPLSIEMDTARGPMRAQVDFDARFFVSSSVEVVRDGGHDGDGPASFRHVRLRVRARAGDGMDERTALQANVGVKRYVEALFNRKYVLPHSGEQLHVSVVVLNDDRPHDNVHATLTWTPVPSAGAGSQAPAPAGRPGDIQGIGEVLRRLGVLDGDPARGEDHAYVARRTLERIETMARPRPPRRWADPQGEVPLSDYEHKVAGNPSKWRGKGKDEWEAARAAAQVHQVGAHTDASRAEIKKDARAARPLGQDDFDAQGDLKDPASVVLAQGATSGMPQFIRADMDSKWVGPRRFEHRRIPIPDTYRKKAGKDGPTHIREITFRVRPIRHQGMTEQRFDAYLKDVGKKLDAMWNGRFRLRGDGTVVNDNGAVVHRLDTKLSETLFGQDSISDPKDLHGNPVTVPGADPRPGAGDQLHIRLEFADDSTPDADVHAAPTVRHYHPSTRRQDIPGMNMLSWHDAYPVEAAVHEIDHWLGLADEYWDATSVFRGRQDGDAVRLDGGHMTNSWSEYSKGRFRTTQEPFVRTAYADTIASVMEYGTSDHPAPPRAGGLNDQAKTIIARVLDPGIAATDARRFEVFDRFALATDRFVRDWDGDRVADALLSPADATARAAVREHLGVAADARAAARREQARAAQTRAAGDEAAARAAEAAAAELEKAARAADARVADARKHAADSGADTRAADALRAFDADVDGWRGDGRLARAMDLAGRLGATVPAGVVIKTLPPHALGGLAHGLSGTNDPVDGSVALTVFAAGLDRAAGRGPIADTPAGNGRPAITARDAETRLEQWRTRNLLVEGLRVLHDSGVRVEGSEWIGALPDAGRAAVVAALMPSGGPQPNSVLGRLGALQWPVLQQAALDILGARYDQLVHNQPQRGLTVSVPGHPEVRLTENQVTTQWNEWLAEGVLRPAMQRLVQLRVPVRRPGPPGGAAPAPAGPSQQQPAPQGTGAPAPLSADPQSRFAEFDPVRDAAGRADAPRNPATGTAAPYVSHRPGDPAPRAEGLPDRDRWGAESAPQRRLFSRNYIETLDPPEDDGDFDSSADEMSVDSSEADDTPPLTVEVDTPNGRMRAEVSIDNRFFESSTIEVGPDGAEDGGPSGVRNVTLRFRHFAGNGVDPEVRSAATEGLKRRIESVFNDAYVLPRSGRQLNVNVVEAGYMAPQDTVHATITWHPVEQGADGPPGTGGDGRGAGEVLRRLGMLDGDPARGVAEPYVARRTLDRIETMVEPRPVRRRPDPVGDAPAQVHGGLAHPSVWAAAREDAQVHQVGGPHFEADFYDVVTGAPVTYHLARGLHVDVDDHLRNERRFEWRRIPIPEEHRTPGGPTHVMEITFRPRLTPYPGMTDARFARYRQEYADALDSMLNRGFRLRGDGSLVRPQDGAVVHRMGTRLFETLFGEGSIPEQRDPDLRGNGAAVPGFDPLPGTGDQFHVRLEFADDDTPADQVHAEVQVLAADPSLPYTDERMSTGVWYDGVYPVKSRVHETLHFLGMVDEYTEGDSFFRWGDDADAIRPGPGLMGHNWTAEDANGWLVEAADPWIRQSYLDTAASVARDGSSAQTPPVRLADLSDDDRSHIVAFLEPGMMATDARSQEVFDHFALAVDEHVRGWSPEQAERHAADPVAYSEDRAKWQDEGRLAPMMVYATEADVDIPFRAVVDALPDAERVRLGRGLAGSDHPVARAEALAVFAAGHDHAAGRGPFTDIPATGDHPAISARDAWARLEGWRRDGRLLGAYQLLQGDSIEVRGEDWTRSLPDLARHQVLALLPRGAGLGALPPPVAERAVPAILGSAYDQVALGASADDITVTTPGHPPAHFTAQQVYDQLMAWNHQGGLADALRALQWSGVPITDAQIGAIAPPAAAQPGGPAAFTPYQPGPPGPGRPFGPGMTGRGGPAEPTPARDAGTGDAGRRAPGMRPADPAAPPAAGPTSDTAAEPTDAVRTPEAEAPERAAEDPRAPVQPAHDARRQTAPQPPSAPSAQTPPAEPAPALSDRADARVDPQGRSGTAPTPSSASERTAPPATEPPPSLAQSWGDVLNPSPRADDGTRGDGDTLRPATPSEDGADTGVTGPDPAQAGTTTTDDARSPVVDPDEGRTTVDPERERELARARKGKQPDRAGAERAEAEALAAEAEETRLRAETERELATEAEILAAEAAVGDVPTTSSRVEAMATEAAIRQVDAAEADRLADLMSDRAADARRRAEAAEHDAVREQDAREQDAPAAEHGADTESGAPLRSPVAPEPPAGAEPPVDSAAPPVVRPRSEAPERDTERTAPSKDPAVTPRKGDKAGVRRNDTSVRTDAPEAAVPVPGDRPPERRDGASERSSVDVAARVRDLEGRKATPPPPARDDATAPPQGGDTTSPRRPGDGDGRVAARVRWIEGLSDASRSGNGGGDRRPAGTGRGTGGRSVPDPQTTRGGGRRLNYLLRSGQIDAPLIGPAADRLISRIRSEISGTRGDLSGRLTAGELNAIERQVRADTARDARPYFAPGGHTFTIKGRGGERTVTLKLSPEGDSWHPASTSGSAPATTGPDSAPSVKTKSTAEHKTKDSRKGQATSTAAVGGAFNVTAYGLVPADAPVAGPVFTFSFSGTHNQRSTSYSVSDTVSSKSEVTLKGTPEEFMSALRVELTVDPPPAGRQGPADRVRDGDRTSDVELTENAVVVSVVEPNGLSMSVPGGLKNRGTAADPAKDAPARIVLPDPFDSGPRTPGTQDTQGTRVGSGHPLAVDPIDGLTRQIRQQLGIDRDHATSADLDDVTTPDALREILPSLDRGPAPVAVVTDAEGKTRVLTMWSAPRELTRIEDAPDKASFSRSGKGDKEAGLAAKRSTNLKIGVGLGAMVTLLKGVLRFNMPHAEVSDKLDAASSRAINTGGGRTAKAHSDKVETYEVDRVFYATLSGDRTLMRSSGRSIEQIAVSDARRMAGLDEPTPQAAARRTPRFDHLTVDRPAHWGATTPREVLHRDGSRYRTAPAPAPVTGGPAQRPRTVYEEYARAVLTGIADQHPGLVVPDLDTMAKATYARRPSAGPDDRRTPRERWLLRRDYEQAVANTIEILKAITGLEQHLEKRLDEWTGPGVDVHLIETTSIDPTLASRGGFFRPPFVTVRLHADATGRTFGGTSTVGTGSGVSGSAGHTDGRDRTKTWTEQFVIGTQGRDPAADATGLRKNIGMFNAVAEASQPRGRSQEHGVKGSTETSVTTEGDTDVWRWDLNLTAKIAKFRKADDLTVIDDGGTTAAAGPDGSTYDGYAVTIQGPHARLEVESAAGKDVDPADARDTPITGTDRATTAGGTTGRTAEGTRAPATENTPAPATRTRRASAPAASTGETTDPAPETASGGDTAAAPAGPRRLSAADARALVLGTGRAPAPHPLDGVPTAPERVTAPDLYRLGNRLLTDTTPGFQDFLRRSRGAHDYLRQLLLSPTLSGNVPQLLSRFGLRSGRMQVDTSWRWRGLPTLVTRAVRGAFRLHDPMPTTTVEISSSGELSIGATSTHGGHTRSLAFSARFRHNPNDEAPPGAEQPPVGTAKRANPMPGVSWTPYSRSTTKSTSDSVTVSRTTTVGPQGGSFPYTADLSFDQAAEAKKDWKLGVTVPRRSSTATHHGVHTEAPGGEFGYIAEAEAYAAGLVDDAVGTDTDGNPVPTRLLGHDALQPDWQPRSGFSGLGHRREGPDPGPVVDALMRRLADEGLELTGTSREGLFQRVGEHLSRGLDDATARAVPIDVKVRSAHTVHASRSGKITVDVIRQRSEVDRVGAKADFTDSRSRTTDVTESAGRKKETTVGGEFTVIGALPHDGDARPASEAPNSRPVSLPAGGDVSRTGGVSTTQNTGDSITESADTTITGPYAVMGTDAALRLYLEVEGRDDAIIAEAPAGRMSELYPAPYLVRENGSGARAPKAGEPRVLPSPNQRLDPAAQDWTAKTRRRATESAPMPWLEALAVAGDGAAVTAAGYIAAARASGWQPPQGASVPELVRGAREYLVDTMGPRAENIPAALTGLALTANFTPASKSGTGLPNLYRDRVITFADLKWRLHAVPRTRGARLIDVSVDSGHGGSRQGGHKDETAVEHSASTSGGVTGRVIGSAPNQNWPVGSANDGQSTSVSSTAATAKSTRTDHPNRPPTSSRRAYLVAIPTTWLVAAESPVAQIRYMGFSADQLGMAEVDAEVVTWLDHDQARQLGLVDGVETNKELWDALYTAQEKFGETEKTYFDARQKLPELVRSVEEAHQSGDPKRLSDARTAYSTQRKKADGLHAEFRQGFEVWNAARNTARESLELSARERALRDARLSRDVGRTQDARAAYDAQRAVVDRLRTESKRAYDDWDKVRTKPEPAKESTESTTRATDSPESAPPAPVHPHPAPPAADSMMSGALPDASALGNDGGPTSEQAEAEARLRSPEPPSLDARGRVRMGFADWDTDSGDEDSGVFRRPDESGPRDGMASFPRPWARDPWQTETRREYPSFDSPPTSPGGRIHAEAFGEDVDSADDLYLPPVELRRAGPYTAPTGNEAASPNGGGDDGPPPASAERPSAETKQRPAPVPGEDDAKNGIEREPELPLPSAQPSRRPPSVPEPEPEPEPASERSAEPSARQDPSAPVAQEPAQRPSTTVPLRTEPTTGQAESSARSPLAPQPERGSSYTEVFGSVLNPAGATPRGPVAEPEAPAETTRAATAPAEGAAPAVPPAHQAAPPADDPQEGRDPDDTEDSDDSDSDNDPDDGDDVHGRFGRRGDDDDDDDDAPAPGTGGQAPASSGSTETSRFGGGRTDGGGGGRSAGPAGTTRGPDGVNDRERTAPDDDADGGDLYASSPEPSPGPATPVDPSDPWGGNPPVTPNFSALADPKSAKEQPRTIEDVVADLTYRYGIEDIGHHTAQDAETQVFMAGHRRRHRSSRHGQDHDPGPSDPYAYQYDDAGDPVDDAYSQAQYPETQDTQSPWAQTQYSQVQYSRYPAQDSGPVYPDTTAHGSAETSPQGQQTPQDPDQAQGGSQDDQIEVLRGWNRTFAGIEDLVAATGSEVVGRQAFTAGGSDGSTELMRFDNGTQAVYKDTEEATRARDRADAEQLASLVGRAIGANVPGVLRVGEFEMFIHFMNGVSGTTHIDNPRPPLTNTHDGHVLGLLDLLIANGDRNPGNWLDQGNGHVAGIDHGKAWFKYEYTPEDPTDLDGLAYTHGMRPFYDFDANEWIANPLTRADIRLLRTRLAALHNEFVRLDRAEWFDEMMARFDMLARNARGTTNLLAGGRR</sequence>
<feature type="compositionally biased region" description="Low complexity" evidence="2">
    <location>
        <begin position="7243"/>
        <end position="7280"/>
    </location>
</feature>
<protein>
    <submittedName>
        <fullName evidence="3">Uncharacterized protein</fullName>
    </submittedName>
</protein>
<feature type="compositionally biased region" description="Basic and acidic residues" evidence="2">
    <location>
        <begin position="6913"/>
        <end position="6927"/>
    </location>
</feature>
<feature type="compositionally biased region" description="Basic and acidic residues" evidence="2">
    <location>
        <begin position="6815"/>
        <end position="6827"/>
    </location>
</feature>
<gene>
    <name evidence="3" type="ORF">ACFO4E_08635</name>
</gene>
<reference evidence="4" key="1">
    <citation type="journal article" date="2019" name="Int. J. Syst. Evol. Microbiol.">
        <title>The Global Catalogue of Microorganisms (GCM) 10K type strain sequencing project: providing services to taxonomists for standard genome sequencing and annotation.</title>
        <authorList>
            <consortium name="The Broad Institute Genomics Platform"/>
            <consortium name="The Broad Institute Genome Sequencing Center for Infectious Disease"/>
            <person name="Wu L."/>
            <person name="Ma J."/>
        </authorList>
    </citation>
    <scope>NUCLEOTIDE SEQUENCE [LARGE SCALE GENOMIC DNA]</scope>
    <source>
        <strain evidence="4">XZYJ18</strain>
    </source>
</reference>
<feature type="compositionally biased region" description="Low complexity" evidence="2">
    <location>
        <begin position="1301"/>
        <end position="1320"/>
    </location>
</feature>
<feature type="compositionally biased region" description="Low complexity" evidence="2">
    <location>
        <begin position="5874"/>
        <end position="5918"/>
    </location>
</feature>
<dbReference type="PANTHER" id="PTHR24216:SF65">
    <property type="entry name" value="PAXILLIN-LIKE PROTEIN 1"/>
    <property type="match status" value="1"/>
</dbReference>
<feature type="compositionally biased region" description="Low complexity" evidence="2">
    <location>
        <begin position="4456"/>
        <end position="4471"/>
    </location>
</feature>
<feature type="compositionally biased region" description="Basic and acidic residues" evidence="2">
    <location>
        <begin position="4639"/>
        <end position="4650"/>
    </location>
</feature>
<feature type="compositionally biased region" description="Low complexity" evidence="2">
    <location>
        <begin position="272"/>
        <end position="286"/>
    </location>
</feature>
<feature type="compositionally biased region" description="Basic and acidic residues" evidence="2">
    <location>
        <begin position="4859"/>
        <end position="4873"/>
    </location>
</feature>
<dbReference type="Proteomes" id="UP001595923">
    <property type="component" value="Unassembled WGS sequence"/>
</dbReference>
<evidence type="ECO:0000256" key="1">
    <source>
        <dbReference type="SAM" id="Coils"/>
    </source>
</evidence>
<keyword evidence="4" id="KW-1185">Reference proteome</keyword>
<feature type="region of interest" description="Disordered" evidence="2">
    <location>
        <begin position="3523"/>
        <end position="3561"/>
    </location>
</feature>
<feature type="region of interest" description="Disordered" evidence="2">
    <location>
        <begin position="2250"/>
        <end position="2359"/>
    </location>
</feature>
<feature type="region of interest" description="Disordered" evidence="2">
    <location>
        <begin position="5228"/>
        <end position="5248"/>
    </location>
</feature>
<feature type="compositionally biased region" description="Low complexity" evidence="2">
    <location>
        <begin position="7336"/>
        <end position="7348"/>
    </location>
</feature>
<feature type="compositionally biased region" description="Basic and acidic residues" evidence="2">
    <location>
        <begin position="7134"/>
        <end position="7145"/>
    </location>
</feature>
<feature type="region of interest" description="Disordered" evidence="2">
    <location>
        <begin position="5296"/>
        <end position="5326"/>
    </location>
</feature>
<feature type="region of interest" description="Disordered" evidence="2">
    <location>
        <begin position="2559"/>
        <end position="2580"/>
    </location>
</feature>
<feature type="region of interest" description="Disordered" evidence="2">
    <location>
        <begin position="2500"/>
        <end position="2522"/>
    </location>
</feature>
<feature type="compositionally biased region" description="Acidic residues" evidence="2">
    <location>
        <begin position="3632"/>
        <end position="3656"/>
    </location>
</feature>
<feature type="compositionally biased region" description="Low complexity" evidence="2">
    <location>
        <begin position="7558"/>
        <end position="7573"/>
    </location>
</feature>
<keyword evidence="1" id="KW-0175">Coiled coil</keyword>
<feature type="region of interest" description="Disordered" evidence="2">
    <location>
        <begin position="5711"/>
        <end position="5734"/>
    </location>
</feature>
<feature type="region of interest" description="Disordered" evidence="2">
    <location>
        <begin position="6225"/>
        <end position="6246"/>
    </location>
</feature>
<feature type="compositionally biased region" description="Basic and acidic residues" evidence="2">
    <location>
        <begin position="4911"/>
        <end position="4938"/>
    </location>
</feature>
<feature type="region of interest" description="Disordered" evidence="2">
    <location>
        <begin position="6637"/>
        <end position="6717"/>
    </location>
</feature>
<proteinExistence type="predicted"/>
<feature type="compositionally biased region" description="Basic and acidic residues" evidence="2">
    <location>
        <begin position="5856"/>
        <end position="5870"/>
    </location>
</feature>
<feature type="compositionally biased region" description="Basic and acidic residues" evidence="2">
    <location>
        <begin position="4689"/>
        <end position="4722"/>
    </location>
</feature>
<feature type="compositionally biased region" description="Low complexity" evidence="2">
    <location>
        <begin position="3533"/>
        <end position="3555"/>
    </location>
</feature>
<feature type="region of interest" description="Disordered" evidence="2">
    <location>
        <begin position="6913"/>
        <end position="7438"/>
    </location>
</feature>
<feature type="region of interest" description="Disordered" evidence="2">
    <location>
        <begin position="6482"/>
        <end position="6503"/>
    </location>
</feature>
<feature type="compositionally biased region" description="Polar residues" evidence="2">
    <location>
        <begin position="6412"/>
        <end position="6428"/>
    </location>
</feature>
<evidence type="ECO:0000313" key="3">
    <source>
        <dbReference type="EMBL" id="MFC4561919.1"/>
    </source>
</evidence>
<evidence type="ECO:0000256" key="2">
    <source>
        <dbReference type="SAM" id="MobiDB-lite"/>
    </source>
</evidence>
<dbReference type="EMBL" id="JBHSFQ010000005">
    <property type="protein sequence ID" value="MFC4561919.1"/>
    <property type="molecule type" value="Genomic_DNA"/>
</dbReference>
<feature type="region of interest" description="Disordered" evidence="2">
    <location>
        <begin position="5856"/>
        <end position="5943"/>
    </location>
</feature>
<feature type="region of interest" description="Disordered" evidence="2">
    <location>
        <begin position="5771"/>
        <end position="5795"/>
    </location>
</feature>
<feature type="compositionally biased region" description="Gly residues" evidence="2">
    <location>
        <begin position="2328"/>
        <end position="2337"/>
    </location>
</feature>
<feature type="region of interest" description="Disordered" evidence="2">
    <location>
        <begin position="5089"/>
        <end position="5155"/>
    </location>
</feature>
<feature type="compositionally biased region" description="Polar residues" evidence="2">
    <location>
        <begin position="7509"/>
        <end position="7533"/>
    </location>
</feature>
<feature type="compositionally biased region" description="Polar residues" evidence="2">
    <location>
        <begin position="6928"/>
        <end position="6937"/>
    </location>
</feature>
<feature type="compositionally biased region" description="Polar residues" evidence="2">
    <location>
        <begin position="5116"/>
        <end position="5138"/>
    </location>
</feature>
<feature type="region of interest" description="Disordered" evidence="2">
    <location>
        <begin position="3574"/>
        <end position="3665"/>
    </location>
</feature>
<feature type="compositionally biased region" description="Polar residues" evidence="2">
    <location>
        <begin position="6675"/>
        <end position="6689"/>
    </location>
</feature>
<feature type="compositionally biased region" description="Basic and acidic residues" evidence="2">
    <location>
        <begin position="5139"/>
        <end position="5150"/>
    </location>
</feature>
<feature type="compositionally biased region" description="Low complexity" evidence="2">
    <location>
        <begin position="1330"/>
        <end position="1342"/>
    </location>
</feature>
<feature type="compositionally biased region" description="Basic residues" evidence="2">
    <location>
        <begin position="7471"/>
        <end position="7480"/>
    </location>
</feature>
<feature type="compositionally biased region" description="Polar residues" evidence="2">
    <location>
        <begin position="4601"/>
        <end position="4611"/>
    </location>
</feature>
<feature type="compositionally biased region" description="Polar residues" evidence="2">
    <location>
        <begin position="7194"/>
        <end position="7215"/>
    </location>
</feature>
<feature type="region of interest" description="Disordered" evidence="2">
    <location>
        <begin position="223"/>
        <end position="337"/>
    </location>
</feature>
<dbReference type="RefSeq" id="WP_378572638.1">
    <property type="nucleotide sequence ID" value="NZ_JBHSFQ010000005.1"/>
</dbReference>
<accession>A0ABV9DVL7</accession>
<feature type="compositionally biased region" description="Polar residues" evidence="2">
    <location>
        <begin position="5306"/>
        <end position="5315"/>
    </location>
</feature>
<name>A0ABV9DVL7_9ACTN</name>
<feature type="compositionally biased region" description="Basic and acidic residues" evidence="2">
    <location>
        <begin position="5238"/>
        <end position="5248"/>
    </location>
</feature>
<feature type="compositionally biased region" description="Low complexity" evidence="2">
    <location>
        <begin position="6690"/>
        <end position="6702"/>
    </location>
</feature>
<feature type="region of interest" description="Disordered" evidence="2">
    <location>
        <begin position="990"/>
        <end position="1014"/>
    </location>
</feature>
<feature type="compositionally biased region" description="Gly residues" evidence="2">
    <location>
        <begin position="4482"/>
        <end position="4491"/>
    </location>
</feature>
<feature type="compositionally biased region" description="Basic and acidic residues" evidence="2">
    <location>
        <begin position="4730"/>
        <end position="4739"/>
    </location>
</feature>
<feature type="compositionally biased region" description="Basic and acidic residues" evidence="2">
    <location>
        <begin position="4882"/>
        <end position="4900"/>
    </location>
</feature>
<feature type="region of interest" description="Disordered" evidence="2">
    <location>
        <begin position="4794"/>
        <end position="5019"/>
    </location>
</feature>
<feature type="compositionally biased region" description="Basic and acidic residues" evidence="2">
    <location>
        <begin position="641"/>
        <end position="650"/>
    </location>
</feature>